<evidence type="ECO:0000256" key="2">
    <source>
        <dbReference type="ARBA" id="ARBA00007970"/>
    </source>
</evidence>
<keyword evidence="8 9" id="KW-0368">Histidine biosynthesis</keyword>
<evidence type="ECO:0000256" key="9">
    <source>
        <dbReference type="HAMAP-Rule" id="MF_01023"/>
    </source>
</evidence>
<keyword evidence="6 9" id="KW-0808">Transferase</keyword>
<evidence type="ECO:0000313" key="12">
    <source>
        <dbReference type="Proteomes" id="UP000179023"/>
    </source>
</evidence>
<dbReference type="EMBL" id="MHQI01000061">
    <property type="protein sequence ID" value="OGZ98634.1"/>
    <property type="molecule type" value="Genomic_DNA"/>
</dbReference>
<dbReference type="AlphaFoldDB" id="A0A1G2KGR6"/>
<comment type="caution">
    <text evidence="11">The sequence shown here is derived from an EMBL/GenBank/DDBJ whole genome shotgun (WGS) entry which is preliminary data.</text>
</comment>
<comment type="pathway">
    <text evidence="9">Amino-acid biosynthesis; L-histidine biosynthesis; L-histidine from 5-phospho-alpha-D-ribose 1-diphosphate: step 7/9.</text>
</comment>
<dbReference type="InterPro" id="IPR015422">
    <property type="entry name" value="PyrdxlP-dep_Trfase_small"/>
</dbReference>
<comment type="subunit">
    <text evidence="3 9">Homodimer.</text>
</comment>
<evidence type="ECO:0000313" key="11">
    <source>
        <dbReference type="EMBL" id="OGZ98634.1"/>
    </source>
</evidence>
<comment type="catalytic activity">
    <reaction evidence="9">
        <text>L-histidinol phosphate + 2-oxoglutarate = 3-(imidazol-4-yl)-2-oxopropyl phosphate + L-glutamate</text>
        <dbReference type="Rhea" id="RHEA:23744"/>
        <dbReference type="ChEBI" id="CHEBI:16810"/>
        <dbReference type="ChEBI" id="CHEBI:29985"/>
        <dbReference type="ChEBI" id="CHEBI:57766"/>
        <dbReference type="ChEBI" id="CHEBI:57980"/>
        <dbReference type="EC" id="2.6.1.9"/>
    </reaction>
</comment>
<dbReference type="GO" id="GO:0000105">
    <property type="term" value="P:L-histidine biosynthetic process"/>
    <property type="evidence" value="ECO:0007669"/>
    <property type="project" value="UniProtKB-UniRule"/>
</dbReference>
<dbReference type="UniPathway" id="UPA00031">
    <property type="reaction ID" value="UER00012"/>
</dbReference>
<proteinExistence type="inferred from homology"/>
<dbReference type="InterPro" id="IPR004839">
    <property type="entry name" value="Aminotransferase_I/II_large"/>
</dbReference>
<accession>A0A1G2KGR6</accession>
<dbReference type="InterPro" id="IPR005861">
    <property type="entry name" value="HisP_aminotrans"/>
</dbReference>
<name>A0A1G2KGR6_9BACT</name>
<dbReference type="PANTHER" id="PTHR42885:SF2">
    <property type="entry name" value="HISTIDINOL-PHOSPHATE AMINOTRANSFERASE"/>
    <property type="match status" value="1"/>
</dbReference>
<gene>
    <name evidence="9" type="primary">hisC</name>
    <name evidence="11" type="ORF">A3C07_00055</name>
</gene>
<comment type="cofactor">
    <cofactor evidence="1 9">
        <name>pyridoxal 5'-phosphate</name>
        <dbReference type="ChEBI" id="CHEBI:597326"/>
    </cofactor>
</comment>
<evidence type="ECO:0000256" key="5">
    <source>
        <dbReference type="ARBA" id="ARBA00022605"/>
    </source>
</evidence>
<reference evidence="11 12" key="1">
    <citation type="journal article" date="2016" name="Nat. Commun.">
        <title>Thousands of microbial genomes shed light on interconnected biogeochemical processes in an aquifer system.</title>
        <authorList>
            <person name="Anantharaman K."/>
            <person name="Brown C.T."/>
            <person name="Hug L.A."/>
            <person name="Sharon I."/>
            <person name="Castelle C.J."/>
            <person name="Probst A.J."/>
            <person name="Thomas B.C."/>
            <person name="Singh A."/>
            <person name="Wilkins M.J."/>
            <person name="Karaoz U."/>
            <person name="Brodie E.L."/>
            <person name="Williams K.H."/>
            <person name="Hubbard S.S."/>
            <person name="Banfield J.F."/>
        </authorList>
    </citation>
    <scope>NUCLEOTIDE SEQUENCE [LARGE SCALE GENOMIC DNA]</scope>
</reference>
<dbReference type="CDD" id="cd00609">
    <property type="entry name" value="AAT_like"/>
    <property type="match status" value="1"/>
</dbReference>
<dbReference type="Gene3D" id="3.90.1150.10">
    <property type="entry name" value="Aspartate Aminotransferase, domain 1"/>
    <property type="match status" value="1"/>
</dbReference>
<dbReference type="HAMAP" id="MF_01023">
    <property type="entry name" value="HisC_aminotrans_2"/>
    <property type="match status" value="1"/>
</dbReference>
<protein>
    <recommendedName>
        <fullName evidence="9">Histidinol-phosphate aminotransferase</fullName>
        <ecNumber evidence="9">2.6.1.9</ecNumber>
    </recommendedName>
    <alternativeName>
        <fullName evidence="9">Imidazole acetol-phosphate transaminase</fullName>
    </alternativeName>
</protein>
<dbReference type="Gene3D" id="3.40.640.10">
    <property type="entry name" value="Type I PLP-dependent aspartate aminotransferase-like (Major domain)"/>
    <property type="match status" value="1"/>
</dbReference>
<dbReference type="InterPro" id="IPR015424">
    <property type="entry name" value="PyrdxlP-dep_Trfase"/>
</dbReference>
<dbReference type="PANTHER" id="PTHR42885">
    <property type="entry name" value="HISTIDINOL-PHOSPHATE AMINOTRANSFERASE-RELATED"/>
    <property type="match status" value="1"/>
</dbReference>
<dbReference type="GO" id="GO:0030170">
    <property type="term" value="F:pyridoxal phosphate binding"/>
    <property type="evidence" value="ECO:0007669"/>
    <property type="project" value="InterPro"/>
</dbReference>
<dbReference type="SUPFAM" id="SSF53383">
    <property type="entry name" value="PLP-dependent transferases"/>
    <property type="match status" value="1"/>
</dbReference>
<evidence type="ECO:0000256" key="6">
    <source>
        <dbReference type="ARBA" id="ARBA00022679"/>
    </source>
</evidence>
<evidence type="ECO:0000256" key="7">
    <source>
        <dbReference type="ARBA" id="ARBA00022898"/>
    </source>
</evidence>
<evidence type="ECO:0000259" key="10">
    <source>
        <dbReference type="Pfam" id="PF00155"/>
    </source>
</evidence>
<evidence type="ECO:0000256" key="3">
    <source>
        <dbReference type="ARBA" id="ARBA00011738"/>
    </source>
</evidence>
<evidence type="ECO:0000256" key="1">
    <source>
        <dbReference type="ARBA" id="ARBA00001933"/>
    </source>
</evidence>
<dbReference type="GO" id="GO:0004400">
    <property type="term" value="F:histidinol-phosphate transaminase activity"/>
    <property type="evidence" value="ECO:0007669"/>
    <property type="project" value="UniProtKB-UniRule"/>
</dbReference>
<feature type="modified residue" description="N6-(pyridoxal phosphate)lysine" evidence="9">
    <location>
        <position position="208"/>
    </location>
</feature>
<dbReference type="STRING" id="1802270.A3C07_00055"/>
<sequence length="346" mass="38317">MIDKLVRKNVKAMRPYTSARMLYQSGVFFDANENALGSAVALPGISELNRYPDPYSRELRKALGIFLNVSERNVFAGNGSDEIIDLLIRIFVNPGESVLVIEPTYGMYKVAAETAGAGVQSCSLNDNFQIDVQSVLNSTTPQTKIIFCCSPNNPTGNLLRAEDIKELCKRFKGIVVVDEAYIEFASKPSLAEKVADFENLVVLRTFSKIWGLAGIRVGYAIANEQVVQYLDKIKAPYNINRISSALAVKALAEKATVAEFKDIILQERGRMEKRFKEMGFAVFPSDANFLLVRYPTASTIAKKLADESALIIREFGSKKLLENCVRITVATPEQNDLLLAAIKKLI</sequence>
<keyword evidence="4 9" id="KW-0032">Aminotransferase</keyword>
<evidence type="ECO:0000256" key="8">
    <source>
        <dbReference type="ARBA" id="ARBA00023102"/>
    </source>
</evidence>
<dbReference type="Pfam" id="PF00155">
    <property type="entry name" value="Aminotran_1_2"/>
    <property type="match status" value="1"/>
</dbReference>
<dbReference type="InterPro" id="IPR015421">
    <property type="entry name" value="PyrdxlP-dep_Trfase_major"/>
</dbReference>
<feature type="domain" description="Aminotransferase class I/classII large" evidence="10">
    <location>
        <begin position="46"/>
        <end position="342"/>
    </location>
</feature>
<evidence type="ECO:0000256" key="4">
    <source>
        <dbReference type="ARBA" id="ARBA00022576"/>
    </source>
</evidence>
<keyword evidence="7 9" id="KW-0663">Pyridoxal phosphate</keyword>
<dbReference type="NCBIfam" id="TIGR01141">
    <property type="entry name" value="hisC"/>
    <property type="match status" value="1"/>
</dbReference>
<comment type="similarity">
    <text evidence="2 9">Belongs to the class-II pyridoxal-phosphate-dependent aminotransferase family. Histidinol-phosphate aminotransferase subfamily.</text>
</comment>
<organism evidence="11 12">
    <name type="scientific">Candidatus Sungbacteria bacterium RIFCSPHIGHO2_02_FULL_47_11</name>
    <dbReference type="NCBI Taxonomy" id="1802270"/>
    <lineage>
        <taxon>Bacteria</taxon>
        <taxon>Candidatus Sungiibacteriota</taxon>
    </lineage>
</organism>
<dbReference type="Proteomes" id="UP000179023">
    <property type="component" value="Unassembled WGS sequence"/>
</dbReference>
<keyword evidence="5 9" id="KW-0028">Amino-acid biosynthesis</keyword>
<dbReference type="EC" id="2.6.1.9" evidence="9"/>